<evidence type="ECO:0000256" key="1">
    <source>
        <dbReference type="SAM" id="Phobius"/>
    </source>
</evidence>
<keyword evidence="1" id="KW-0472">Membrane</keyword>
<name>A0AB35ZIR3_9BACT</name>
<proteinExistence type="predicted"/>
<evidence type="ECO:0000313" key="4">
    <source>
        <dbReference type="Proteomes" id="UP000390763"/>
    </source>
</evidence>
<keyword evidence="1" id="KW-1133">Transmembrane helix</keyword>
<sequence length="198" mass="23293">MENLESLGNTIYKTMSARFTASRRMKRSRDASKVCEAMFSASIIAISLIALQKPEIKVANMISAFTIILSTFLLVLSLLFSSLNYDKRMENYHACGNELNRLYRLIKHDVSVLSKEEQEKKEIDYINKYEEILSKYNLNQTSFDYQYAMLSSTEIHPLKWLWFQCRYYIFDVYLLYWIIAIAPTVGVVCYFLKYLVKE</sequence>
<feature type="transmembrane region" description="Helical" evidence="1">
    <location>
        <begin position="34"/>
        <end position="52"/>
    </location>
</feature>
<protein>
    <submittedName>
        <fullName evidence="3">SLATT domain-containing protein</fullName>
    </submittedName>
</protein>
<feature type="domain" description="SMODS and SLOG-associating 2TM effector" evidence="2">
    <location>
        <begin position="2"/>
        <end position="185"/>
    </location>
</feature>
<feature type="transmembrane region" description="Helical" evidence="1">
    <location>
        <begin position="174"/>
        <end position="196"/>
    </location>
</feature>
<evidence type="ECO:0000313" key="3">
    <source>
        <dbReference type="EMBL" id="MQO04745.1"/>
    </source>
</evidence>
<evidence type="ECO:0000259" key="2">
    <source>
        <dbReference type="Pfam" id="PF18160"/>
    </source>
</evidence>
<accession>A0AB35ZIR3</accession>
<feature type="transmembrane region" description="Helical" evidence="1">
    <location>
        <begin position="58"/>
        <end position="80"/>
    </location>
</feature>
<dbReference type="InterPro" id="IPR041115">
    <property type="entry name" value="SLATT_5"/>
</dbReference>
<dbReference type="NCBIfam" id="NF033631">
    <property type="entry name" value="SLATT_5"/>
    <property type="match status" value="1"/>
</dbReference>
<comment type="caution">
    <text evidence="3">The sequence shown here is derived from an EMBL/GenBank/DDBJ whole genome shotgun (WGS) entry which is preliminary data.</text>
</comment>
<dbReference type="AlphaFoldDB" id="A0AB35ZIR3"/>
<keyword evidence="1" id="KW-0812">Transmembrane</keyword>
<gene>
    <name evidence="3" type="ORF">F7D62_11655</name>
</gene>
<reference evidence="4" key="1">
    <citation type="submission" date="2019-09" db="EMBL/GenBank/DDBJ databases">
        <title>Distinct polysaccharide growth profiles of human intestinal Prevotella copri isolates.</title>
        <authorList>
            <person name="Fehlner-Peach H."/>
            <person name="Magnabosco C."/>
            <person name="Raghavan V."/>
            <person name="Scher J.U."/>
            <person name="Tett A."/>
            <person name="Cox L.M."/>
            <person name="Gottsegen C."/>
            <person name="Watters A."/>
            <person name="Wiltshire- Gordon J.D."/>
            <person name="Segata N."/>
            <person name="Bonneau R."/>
            <person name="Littman D.R."/>
        </authorList>
    </citation>
    <scope>NUCLEOTIDE SEQUENCE [LARGE SCALE GENOMIC DNA]</scope>
    <source>
        <strain evidence="4">iAK279</strain>
    </source>
</reference>
<dbReference type="EMBL" id="VZBT01000085">
    <property type="protein sequence ID" value="MQO04745.1"/>
    <property type="molecule type" value="Genomic_DNA"/>
</dbReference>
<dbReference type="Proteomes" id="UP000390763">
    <property type="component" value="Unassembled WGS sequence"/>
</dbReference>
<dbReference type="Pfam" id="PF18160">
    <property type="entry name" value="SLATT_5"/>
    <property type="match status" value="1"/>
</dbReference>
<dbReference type="RefSeq" id="WP_153088610.1">
    <property type="nucleotide sequence ID" value="NZ_VZAT01000004.1"/>
</dbReference>
<organism evidence="3 4">
    <name type="scientific">Segatella copri</name>
    <dbReference type="NCBI Taxonomy" id="165179"/>
    <lineage>
        <taxon>Bacteria</taxon>
        <taxon>Pseudomonadati</taxon>
        <taxon>Bacteroidota</taxon>
        <taxon>Bacteroidia</taxon>
        <taxon>Bacteroidales</taxon>
        <taxon>Prevotellaceae</taxon>
        <taxon>Segatella</taxon>
    </lineage>
</organism>